<comment type="similarity">
    <text evidence="1">Belongs to the short-chain dehydrogenases/reductases (SDR) family.</text>
</comment>
<dbReference type="EMBL" id="BQXY01000005">
    <property type="protein sequence ID" value="GKU26313.1"/>
    <property type="molecule type" value="Genomic_DNA"/>
</dbReference>
<dbReference type="PANTHER" id="PTHR48107:SF16">
    <property type="entry name" value="NADPH-DEPENDENT ALDEHYDE REDUCTASE 1, CHLOROPLASTIC"/>
    <property type="match status" value="1"/>
</dbReference>
<keyword evidence="2" id="KW-0560">Oxidoreductase</keyword>
<feature type="compositionally biased region" description="Polar residues" evidence="3">
    <location>
        <begin position="1"/>
        <end position="12"/>
    </location>
</feature>
<proteinExistence type="inferred from homology"/>
<dbReference type="InterPro" id="IPR002347">
    <property type="entry name" value="SDR_fam"/>
</dbReference>
<dbReference type="PANTHER" id="PTHR48107">
    <property type="entry name" value="NADPH-DEPENDENT ALDEHYDE REDUCTASE-LIKE PROTEIN, CHLOROPLASTIC-RELATED"/>
    <property type="match status" value="1"/>
</dbReference>
<reference evidence="4" key="1">
    <citation type="journal article" date="2023" name="Int. J. Syst. Evol. Microbiol.">
        <title>&lt;i&gt;Clostridium folliculivorans&lt;/i&gt; sp. nov., isolated from soil samples of an organic paddy in Japan.</title>
        <authorList>
            <person name="Tazawa J."/>
            <person name="Kobayashi H."/>
            <person name="Tanizawa Y."/>
            <person name="Uchino A."/>
            <person name="Tanaka F."/>
            <person name="Urashima Y."/>
            <person name="Miura S."/>
            <person name="Sakamoto M."/>
            <person name="Ohkuma M."/>
            <person name="Tohno M."/>
        </authorList>
    </citation>
    <scope>NUCLEOTIDE SEQUENCE</scope>
    <source>
        <strain evidence="4">D1-1</strain>
    </source>
</reference>
<name>A0A9W6DC25_9CLOT</name>
<dbReference type="Proteomes" id="UP001057868">
    <property type="component" value="Unassembled WGS sequence"/>
</dbReference>
<dbReference type="GO" id="GO:0016614">
    <property type="term" value="F:oxidoreductase activity, acting on CH-OH group of donors"/>
    <property type="evidence" value="ECO:0007669"/>
    <property type="project" value="UniProtKB-ARBA"/>
</dbReference>
<sequence>MNSPNNPCNLPTSFPPQHQPQQPGIEFVMNPRPEFQPPPDCVLREKKLIDKVALITGGDSGIGRSVALAFAKEGADIAIVYLNEHIDAKETKDMVEELGRKCIAIAIDISKEKNCKIAVQMVIDHFNKLDILVNNAGVIYPHYNFEDITDGELEWLFHVNVFSYFYFSKAALPHMKPGSCIINTSSIASFIPYGIAIDYEASKGAITSFTQSLAKNLVSRGIRVNSVAPGEVWTPLIPAAFTAEATASWGSDTPMGRAAQPYEIAPAYVYLASDESTYMTGQTIHVYS</sequence>
<dbReference type="Gene3D" id="3.40.50.720">
    <property type="entry name" value="NAD(P)-binding Rossmann-like Domain"/>
    <property type="match status" value="1"/>
</dbReference>
<dbReference type="Pfam" id="PF13561">
    <property type="entry name" value="adh_short_C2"/>
    <property type="match status" value="1"/>
</dbReference>
<feature type="region of interest" description="Disordered" evidence="3">
    <location>
        <begin position="1"/>
        <end position="24"/>
    </location>
</feature>
<protein>
    <submittedName>
        <fullName evidence="4">NAD(P)-dependent oxidoreductase</fullName>
    </submittedName>
</protein>
<evidence type="ECO:0000256" key="2">
    <source>
        <dbReference type="ARBA" id="ARBA00023002"/>
    </source>
</evidence>
<evidence type="ECO:0000256" key="3">
    <source>
        <dbReference type="SAM" id="MobiDB-lite"/>
    </source>
</evidence>
<dbReference type="PRINTS" id="PR00081">
    <property type="entry name" value="GDHRDH"/>
</dbReference>
<comment type="caution">
    <text evidence="4">The sequence shown here is derived from an EMBL/GenBank/DDBJ whole genome shotgun (WGS) entry which is preliminary data.</text>
</comment>
<evidence type="ECO:0000256" key="1">
    <source>
        <dbReference type="ARBA" id="ARBA00006484"/>
    </source>
</evidence>
<dbReference type="GO" id="GO:0008206">
    <property type="term" value="P:bile acid metabolic process"/>
    <property type="evidence" value="ECO:0007669"/>
    <property type="project" value="UniProtKB-ARBA"/>
</dbReference>
<dbReference type="SUPFAM" id="SSF51735">
    <property type="entry name" value="NAD(P)-binding Rossmann-fold domains"/>
    <property type="match status" value="1"/>
</dbReference>
<keyword evidence="5" id="KW-1185">Reference proteome</keyword>
<dbReference type="FunFam" id="3.40.50.720:FF:000084">
    <property type="entry name" value="Short-chain dehydrogenase reductase"/>
    <property type="match status" value="1"/>
</dbReference>
<gene>
    <name evidence="4" type="ORF">CFOLD11_31400</name>
</gene>
<evidence type="ECO:0000313" key="4">
    <source>
        <dbReference type="EMBL" id="GKU26313.1"/>
    </source>
</evidence>
<dbReference type="AlphaFoldDB" id="A0A9W6DC25"/>
<dbReference type="InterPro" id="IPR036291">
    <property type="entry name" value="NAD(P)-bd_dom_sf"/>
</dbReference>
<organism evidence="4 5">
    <name type="scientific">Clostridium folliculivorans</name>
    <dbReference type="NCBI Taxonomy" id="2886038"/>
    <lineage>
        <taxon>Bacteria</taxon>
        <taxon>Bacillati</taxon>
        <taxon>Bacillota</taxon>
        <taxon>Clostridia</taxon>
        <taxon>Eubacteriales</taxon>
        <taxon>Clostridiaceae</taxon>
        <taxon>Clostridium</taxon>
    </lineage>
</organism>
<dbReference type="RefSeq" id="WP_261853225.1">
    <property type="nucleotide sequence ID" value="NZ_BQXY01000005.1"/>
</dbReference>
<evidence type="ECO:0000313" key="5">
    <source>
        <dbReference type="Proteomes" id="UP001057868"/>
    </source>
</evidence>
<dbReference type="PRINTS" id="PR00080">
    <property type="entry name" value="SDRFAMILY"/>
</dbReference>
<accession>A0A9W6DC25</accession>